<dbReference type="EMBL" id="MFUW01000020">
    <property type="protein sequence ID" value="OGI90203.1"/>
    <property type="molecule type" value="Genomic_DNA"/>
</dbReference>
<protein>
    <recommendedName>
        <fullName evidence="4">Band 7 domain-containing protein</fullName>
    </recommendedName>
</protein>
<reference evidence="2 3" key="1">
    <citation type="journal article" date="2016" name="Nat. Commun.">
        <title>Thousands of microbial genomes shed light on interconnected biogeochemical processes in an aquifer system.</title>
        <authorList>
            <person name="Anantharaman K."/>
            <person name="Brown C.T."/>
            <person name="Hug L.A."/>
            <person name="Sharon I."/>
            <person name="Castelle C.J."/>
            <person name="Probst A.J."/>
            <person name="Thomas B.C."/>
            <person name="Singh A."/>
            <person name="Wilkins M.J."/>
            <person name="Karaoz U."/>
            <person name="Brodie E.L."/>
            <person name="Williams K.H."/>
            <person name="Hubbard S.S."/>
            <person name="Banfield J.F."/>
        </authorList>
    </citation>
    <scope>NUCLEOTIDE SEQUENCE [LARGE SCALE GENOMIC DNA]</scope>
</reference>
<organism evidence="2 3">
    <name type="scientific">Candidatus Nomurabacteria bacterium RIFCSPLOWO2_01_FULL_40_15</name>
    <dbReference type="NCBI Taxonomy" id="1801772"/>
    <lineage>
        <taxon>Bacteria</taxon>
        <taxon>Candidatus Nomuraibacteriota</taxon>
    </lineage>
</organism>
<evidence type="ECO:0008006" key="4">
    <source>
        <dbReference type="Google" id="ProtNLM"/>
    </source>
</evidence>
<proteinExistence type="predicted"/>
<keyword evidence="1" id="KW-1133">Transmembrane helix</keyword>
<feature type="transmembrane region" description="Helical" evidence="1">
    <location>
        <begin position="47"/>
        <end position="69"/>
    </location>
</feature>
<keyword evidence="1" id="KW-0812">Transmembrane</keyword>
<name>A0A1F6X827_9BACT</name>
<comment type="caution">
    <text evidence="2">The sequence shown here is derived from an EMBL/GenBank/DDBJ whole genome shotgun (WGS) entry which is preliminary data.</text>
</comment>
<evidence type="ECO:0000256" key="1">
    <source>
        <dbReference type="SAM" id="Phobius"/>
    </source>
</evidence>
<gene>
    <name evidence="2" type="ORF">A2911_02260</name>
</gene>
<dbReference type="Proteomes" id="UP000176814">
    <property type="component" value="Unassembled WGS sequence"/>
</dbReference>
<sequence>MKIEKDEQFVRQVARIYFSFWANKLFTDTQPRARGAHTKSAKGAREAYMWLLLLLALILMMVAVALLLLTEYRMEVKVATALVYNNIWTGRTGCFLPGTNFLIPGIHKVLEKEVSLKNEAENPSNVSLFTADGIEIEVDYIVRRLQVGWPDMPKYEAMSTETREHLGECAIWATTRIKYGERRDKILTRVVARLQEALESRTLNQIFLEADLKTGESKCNLIEMVKIEDETNKALLKDIVTTEWGFWVEIDLEDYNLPVIIRRAREKGSSAEIAGRAIKTKLEHAGVPENARGLWAGIATIAETLIGAIKNEEKKEGSS</sequence>
<dbReference type="AlphaFoldDB" id="A0A1F6X827"/>
<evidence type="ECO:0000313" key="2">
    <source>
        <dbReference type="EMBL" id="OGI90203.1"/>
    </source>
</evidence>
<accession>A0A1F6X827</accession>
<keyword evidence="1" id="KW-0472">Membrane</keyword>
<evidence type="ECO:0000313" key="3">
    <source>
        <dbReference type="Proteomes" id="UP000176814"/>
    </source>
</evidence>